<gene>
    <name evidence="2" type="ORF">CLRAG_07010</name>
</gene>
<dbReference type="EMBL" id="LROS01000007">
    <property type="protein sequence ID" value="OBR95920.1"/>
    <property type="molecule type" value="Genomic_DNA"/>
</dbReference>
<keyword evidence="1" id="KW-1133">Transmembrane helix</keyword>
<feature type="transmembrane region" description="Helical" evidence="1">
    <location>
        <begin position="32"/>
        <end position="50"/>
    </location>
</feature>
<dbReference type="PATRIC" id="fig|1353534.3.peg.710"/>
<sequence length="82" mass="9347">MKRNFSIVRFILGILIIILAISIFIGNIDSRIVMPYMLTCLGVFQIFNGLHFYKQGKKSDGILLILCSIFIFGVVIKISFFL</sequence>
<keyword evidence="1" id="KW-0812">Transmembrane</keyword>
<reference evidence="2 3" key="1">
    <citation type="journal article" date="2012" name="Front. Microbiol.">
        <title>Draft Genome Sequence of the Virulent Strain 01-B526 of the Fish Pathogen Aeromonas salmonicida.</title>
        <authorList>
            <person name="Charette S.J."/>
            <person name="Brochu F."/>
            <person name="Boyle B."/>
            <person name="Filion G."/>
            <person name="Tanaka K.H."/>
            <person name="Derome N."/>
        </authorList>
    </citation>
    <scope>NUCLEOTIDE SEQUENCE [LARGE SCALE GENOMIC DNA]</scope>
    <source>
        <strain evidence="2 3">P11</strain>
    </source>
</reference>
<evidence type="ECO:0008006" key="4">
    <source>
        <dbReference type="Google" id="ProtNLM"/>
    </source>
</evidence>
<protein>
    <recommendedName>
        <fullName evidence="4">DUF3953 domain-containing protein</fullName>
    </recommendedName>
</protein>
<comment type="caution">
    <text evidence="2">The sequence shown here is derived from an EMBL/GenBank/DDBJ whole genome shotgun (WGS) entry which is preliminary data.</text>
</comment>
<dbReference type="RefSeq" id="WP_065077093.1">
    <property type="nucleotide sequence ID" value="NZ_LROS01000007.1"/>
</dbReference>
<dbReference type="Proteomes" id="UP000093954">
    <property type="component" value="Unassembled WGS sequence"/>
</dbReference>
<accession>A0A1A6B0V9</accession>
<dbReference type="AlphaFoldDB" id="A0A1A6B0V9"/>
<proteinExistence type="predicted"/>
<evidence type="ECO:0000256" key="1">
    <source>
        <dbReference type="SAM" id="Phobius"/>
    </source>
</evidence>
<keyword evidence="1" id="KW-0472">Membrane</keyword>
<name>A0A1A6B0V9_9CLOT</name>
<feature type="transmembrane region" description="Helical" evidence="1">
    <location>
        <begin position="7"/>
        <end position="26"/>
    </location>
</feature>
<keyword evidence="3" id="KW-1185">Reference proteome</keyword>
<evidence type="ECO:0000313" key="3">
    <source>
        <dbReference type="Proteomes" id="UP000093954"/>
    </source>
</evidence>
<feature type="transmembrane region" description="Helical" evidence="1">
    <location>
        <begin position="62"/>
        <end position="81"/>
    </location>
</feature>
<organism evidence="2 3">
    <name type="scientific">Clostridium ragsdalei P11</name>
    <dbReference type="NCBI Taxonomy" id="1353534"/>
    <lineage>
        <taxon>Bacteria</taxon>
        <taxon>Bacillati</taxon>
        <taxon>Bacillota</taxon>
        <taxon>Clostridia</taxon>
        <taxon>Eubacteriales</taxon>
        <taxon>Clostridiaceae</taxon>
        <taxon>Clostridium</taxon>
    </lineage>
</organism>
<evidence type="ECO:0000313" key="2">
    <source>
        <dbReference type="EMBL" id="OBR95920.1"/>
    </source>
</evidence>